<dbReference type="InterPro" id="IPR025557">
    <property type="entry name" value="DUF4282"/>
</dbReference>
<keyword evidence="1" id="KW-1133">Transmembrane helix</keyword>
<keyword evidence="3" id="KW-1185">Reference proteome</keyword>
<dbReference type="Pfam" id="PF14110">
    <property type="entry name" value="DUF4282"/>
    <property type="match status" value="1"/>
</dbReference>
<feature type="transmembrane region" description="Helical" evidence="1">
    <location>
        <begin position="32"/>
        <end position="55"/>
    </location>
</feature>
<accession>R0EK58</accession>
<organism evidence="2 3">
    <name type="scientific">Caulobacter vibrioides OR37</name>
    <dbReference type="NCBI Taxonomy" id="1292034"/>
    <lineage>
        <taxon>Bacteria</taxon>
        <taxon>Pseudomonadati</taxon>
        <taxon>Pseudomonadota</taxon>
        <taxon>Alphaproteobacteria</taxon>
        <taxon>Caulobacterales</taxon>
        <taxon>Caulobacteraceae</taxon>
        <taxon>Caulobacter</taxon>
    </lineage>
</organism>
<dbReference type="AlphaFoldDB" id="R0EK58"/>
<name>R0EK58_CAUVI</name>
<dbReference type="OrthoDB" id="7210529at2"/>
<evidence type="ECO:0000313" key="3">
    <source>
        <dbReference type="Proteomes" id="UP000013063"/>
    </source>
</evidence>
<gene>
    <name evidence="2" type="ORF">OR37_02640</name>
</gene>
<dbReference type="eggNOG" id="ENOG5033796">
    <property type="taxonomic scope" value="Bacteria"/>
</dbReference>
<evidence type="ECO:0000313" key="2">
    <source>
        <dbReference type="EMBL" id="ENZ81527.1"/>
    </source>
</evidence>
<sequence>MPPANKTKRGSSSLFWDLLTFDRLVTGPVIHYIYWAGLGVVVLFGFGVVGAAVGLALKEPGVASMLLAFPVMVAGLLVASALVLLWRAFCEFYVAIFRISEDLRALRQTSDADHAAHAAHRARQAAAQPPQQPR</sequence>
<reference evidence="2 3" key="1">
    <citation type="journal article" date="2013" name="Genome Announc.">
        <title>Draft Genome Sequence for Caulobacter sp. Strain OR37, a Bacterium Tolerant to Heavy Metals.</title>
        <authorList>
            <person name="Utturkar S.M."/>
            <person name="Bollmann A."/>
            <person name="Brzoska R.M."/>
            <person name="Klingeman D.M."/>
            <person name="Epstein S.E."/>
            <person name="Palumbo A.V."/>
            <person name="Brown S.D."/>
        </authorList>
    </citation>
    <scope>NUCLEOTIDE SEQUENCE [LARGE SCALE GENOMIC DNA]</scope>
    <source>
        <strain evidence="2 3">OR37</strain>
    </source>
</reference>
<dbReference type="Proteomes" id="UP000013063">
    <property type="component" value="Unassembled WGS sequence"/>
</dbReference>
<proteinExistence type="predicted"/>
<protein>
    <recommendedName>
        <fullName evidence="4">DUF4282 domain-containing protein</fullName>
    </recommendedName>
</protein>
<comment type="caution">
    <text evidence="2">The sequence shown here is derived from an EMBL/GenBank/DDBJ whole genome shotgun (WGS) entry which is preliminary data.</text>
</comment>
<dbReference type="EMBL" id="APMP01000016">
    <property type="protein sequence ID" value="ENZ81527.1"/>
    <property type="molecule type" value="Genomic_DNA"/>
</dbReference>
<keyword evidence="1" id="KW-0472">Membrane</keyword>
<dbReference type="PATRIC" id="fig|1292034.3.peg.2618"/>
<feature type="transmembrane region" description="Helical" evidence="1">
    <location>
        <begin position="67"/>
        <end position="89"/>
    </location>
</feature>
<evidence type="ECO:0000256" key="1">
    <source>
        <dbReference type="SAM" id="Phobius"/>
    </source>
</evidence>
<keyword evidence="1" id="KW-0812">Transmembrane</keyword>
<evidence type="ECO:0008006" key="4">
    <source>
        <dbReference type="Google" id="ProtNLM"/>
    </source>
</evidence>